<dbReference type="InterPro" id="IPR036271">
    <property type="entry name" value="Tet_transcr_reg_TetR-rel_C_sf"/>
</dbReference>
<keyword evidence="5" id="KW-1185">Reference proteome</keyword>
<feature type="domain" description="HTH tetR-type" evidence="3">
    <location>
        <begin position="20"/>
        <end position="80"/>
    </location>
</feature>
<accession>A0A559J0W4</accession>
<dbReference type="InterPro" id="IPR009057">
    <property type="entry name" value="Homeodomain-like_sf"/>
</dbReference>
<dbReference type="GO" id="GO:0003677">
    <property type="term" value="F:DNA binding"/>
    <property type="evidence" value="ECO:0007669"/>
    <property type="project" value="UniProtKB-UniRule"/>
</dbReference>
<dbReference type="OrthoDB" id="9780939at2"/>
<dbReference type="PANTHER" id="PTHR30328">
    <property type="entry name" value="TRANSCRIPTIONAL REPRESSOR"/>
    <property type="match status" value="1"/>
</dbReference>
<organism evidence="4 5">
    <name type="scientific">Paenibacillus agilis</name>
    <dbReference type="NCBI Taxonomy" id="3020863"/>
    <lineage>
        <taxon>Bacteria</taxon>
        <taxon>Bacillati</taxon>
        <taxon>Bacillota</taxon>
        <taxon>Bacilli</taxon>
        <taxon>Bacillales</taxon>
        <taxon>Paenibacillaceae</taxon>
        <taxon>Paenibacillus</taxon>
    </lineage>
</organism>
<dbReference type="InterPro" id="IPR050109">
    <property type="entry name" value="HTH-type_TetR-like_transc_reg"/>
</dbReference>
<comment type="caution">
    <text evidence="4">The sequence shown here is derived from an EMBL/GenBank/DDBJ whole genome shotgun (WGS) entry which is preliminary data.</text>
</comment>
<dbReference type="SUPFAM" id="SSF48498">
    <property type="entry name" value="Tetracyclin repressor-like, C-terminal domain"/>
    <property type="match status" value="1"/>
</dbReference>
<dbReference type="Proteomes" id="UP000318102">
    <property type="component" value="Unassembled WGS sequence"/>
</dbReference>
<sequence>MSQLCQRYDMNIEMFERLPQEKQDKIFQAALSEFAAYGFDAASTNRIVKQAGIPKGSLFQYFGDKESLFFYVYGKIERDVEEQQDYTKRNLPSDFVEATVYLLERDLDYMKSKPKYLQFIHIIVSQPLHPVYQKLEERTQGKEPAVEIQKFISSIPREQLREDIHFEDILQAVTFIISSAAQKIEKLIIASDANLGSIDAELSVVIQELRTCLDLFRYGIYKP</sequence>
<dbReference type="AlphaFoldDB" id="A0A559J0W4"/>
<evidence type="ECO:0000259" key="3">
    <source>
        <dbReference type="PROSITE" id="PS50977"/>
    </source>
</evidence>
<dbReference type="PRINTS" id="PR00455">
    <property type="entry name" value="HTHTETR"/>
</dbReference>
<keyword evidence="1 2" id="KW-0238">DNA-binding</keyword>
<proteinExistence type="predicted"/>
<dbReference type="PANTHER" id="PTHR30328:SF54">
    <property type="entry name" value="HTH-TYPE TRANSCRIPTIONAL REPRESSOR SCO4008"/>
    <property type="match status" value="1"/>
</dbReference>
<dbReference type="Pfam" id="PF00440">
    <property type="entry name" value="TetR_N"/>
    <property type="match status" value="1"/>
</dbReference>
<dbReference type="PROSITE" id="PS50977">
    <property type="entry name" value="HTH_TETR_2"/>
    <property type="match status" value="1"/>
</dbReference>
<dbReference type="EMBL" id="VNJK01000001">
    <property type="protein sequence ID" value="TVX93520.1"/>
    <property type="molecule type" value="Genomic_DNA"/>
</dbReference>
<dbReference type="SUPFAM" id="SSF46689">
    <property type="entry name" value="Homeodomain-like"/>
    <property type="match status" value="1"/>
</dbReference>
<evidence type="ECO:0000313" key="4">
    <source>
        <dbReference type="EMBL" id="TVX93520.1"/>
    </source>
</evidence>
<dbReference type="Gene3D" id="1.10.10.60">
    <property type="entry name" value="Homeodomain-like"/>
    <property type="match status" value="1"/>
</dbReference>
<protein>
    <submittedName>
        <fullName evidence="4">TetR/AcrR family transcriptional regulator</fullName>
    </submittedName>
</protein>
<evidence type="ECO:0000256" key="2">
    <source>
        <dbReference type="PROSITE-ProRule" id="PRU00335"/>
    </source>
</evidence>
<feature type="DNA-binding region" description="H-T-H motif" evidence="2">
    <location>
        <begin position="43"/>
        <end position="62"/>
    </location>
</feature>
<evidence type="ECO:0000313" key="5">
    <source>
        <dbReference type="Proteomes" id="UP000318102"/>
    </source>
</evidence>
<dbReference type="GO" id="GO:0006355">
    <property type="term" value="P:regulation of DNA-templated transcription"/>
    <property type="evidence" value="ECO:0007669"/>
    <property type="project" value="UniProtKB-ARBA"/>
</dbReference>
<gene>
    <name evidence="4" type="ORF">FPZ44_10920</name>
</gene>
<dbReference type="InterPro" id="IPR001647">
    <property type="entry name" value="HTH_TetR"/>
</dbReference>
<dbReference type="Gene3D" id="1.10.357.10">
    <property type="entry name" value="Tetracycline Repressor, domain 2"/>
    <property type="match status" value="1"/>
</dbReference>
<name>A0A559J0W4_9BACL</name>
<evidence type="ECO:0000256" key="1">
    <source>
        <dbReference type="ARBA" id="ARBA00023125"/>
    </source>
</evidence>
<reference evidence="4 5" key="1">
    <citation type="submission" date="2019-07" db="EMBL/GenBank/DDBJ databases">
        <authorList>
            <person name="Kim J."/>
        </authorList>
    </citation>
    <scope>NUCLEOTIDE SEQUENCE [LARGE SCALE GENOMIC DNA]</scope>
    <source>
        <strain evidence="4 5">N4</strain>
    </source>
</reference>